<evidence type="ECO:0000313" key="3">
    <source>
        <dbReference type="Proteomes" id="UP000030671"/>
    </source>
</evidence>
<keyword evidence="1" id="KW-0812">Transmembrane</keyword>
<reference evidence="2 3" key="1">
    <citation type="journal article" date="2012" name="New Phytol.">
        <title>Insight into trade-off between wood decay and parasitism from the genome of a fungal forest pathogen.</title>
        <authorList>
            <person name="Olson A."/>
            <person name="Aerts A."/>
            <person name="Asiegbu F."/>
            <person name="Belbahri L."/>
            <person name="Bouzid O."/>
            <person name="Broberg A."/>
            <person name="Canback B."/>
            <person name="Coutinho P.M."/>
            <person name="Cullen D."/>
            <person name="Dalman K."/>
            <person name="Deflorio G."/>
            <person name="van Diepen L.T."/>
            <person name="Dunand C."/>
            <person name="Duplessis S."/>
            <person name="Durling M."/>
            <person name="Gonthier P."/>
            <person name="Grimwood J."/>
            <person name="Fossdal C.G."/>
            <person name="Hansson D."/>
            <person name="Henrissat B."/>
            <person name="Hietala A."/>
            <person name="Himmelstrand K."/>
            <person name="Hoffmeister D."/>
            <person name="Hogberg N."/>
            <person name="James T.Y."/>
            <person name="Karlsson M."/>
            <person name="Kohler A."/>
            <person name="Kues U."/>
            <person name="Lee Y.H."/>
            <person name="Lin Y.C."/>
            <person name="Lind M."/>
            <person name="Lindquist E."/>
            <person name="Lombard V."/>
            <person name="Lucas S."/>
            <person name="Lunden K."/>
            <person name="Morin E."/>
            <person name="Murat C."/>
            <person name="Park J."/>
            <person name="Raffaello T."/>
            <person name="Rouze P."/>
            <person name="Salamov A."/>
            <person name="Schmutz J."/>
            <person name="Solheim H."/>
            <person name="Stahlberg J."/>
            <person name="Velez H."/>
            <person name="de Vries R.P."/>
            <person name="Wiebenga A."/>
            <person name="Woodward S."/>
            <person name="Yakovlev I."/>
            <person name="Garbelotto M."/>
            <person name="Martin F."/>
            <person name="Grigoriev I.V."/>
            <person name="Stenlid J."/>
        </authorList>
    </citation>
    <scope>NUCLEOTIDE SEQUENCE [LARGE SCALE GENOMIC DNA]</scope>
    <source>
        <strain evidence="2 3">TC 32-1</strain>
    </source>
</reference>
<dbReference type="RefSeq" id="XP_009540826.1">
    <property type="nucleotide sequence ID" value="XM_009542531.1"/>
</dbReference>
<sequence>MNDNAAPRTQNSPLCAALLCRSAWALASHAWSPRLALHSSHEHPARSPKDTPCLVSSCLFTNVFRYRFFVRTLRHLLCSTSALRLRLAFISLLAVHAPVSTVSKLQAGIICLIAHQPHYVFFKAVLPCFFFFVLLVSHFRRMYKQLYQVGRHHGRSCILTHSK</sequence>
<proteinExistence type="predicted"/>
<feature type="non-terminal residue" evidence="2">
    <location>
        <position position="163"/>
    </location>
</feature>
<accession>W4KM17</accession>
<dbReference type="HOGENOM" id="CLU_1631016_0_0_1"/>
<dbReference type="Proteomes" id="UP000030671">
    <property type="component" value="Unassembled WGS sequence"/>
</dbReference>
<dbReference type="GeneID" id="20674967"/>
<feature type="transmembrane region" description="Helical" evidence="1">
    <location>
        <begin position="82"/>
        <end position="99"/>
    </location>
</feature>
<organism evidence="2 3">
    <name type="scientific">Heterobasidion irregulare (strain TC 32-1)</name>
    <dbReference type="NCBI Taxonomy" id="747525"/>
    <lineage>
        <taxon>Eukaryota</taxon>
        <taxon>Fungi</taxon>
        <taxon>Dikarya</taxon>
        <taxon>Basidiomycota</taxon>
        <taxon>Agaricomycotina</taxon>
        <taxon>Agaricomycetes</taxon>
        <taxon>Russulales</taxon>
        <taxon>Bondarzewiaceae</taxon>
        <taxon>Heterobasidion</taxon>
        <taxon>Heterobasidion annosum species complex</taxon>
    </lineage>
</organism>
<keyword evidence="3" id="KW-1185">Reference proteome</keyword>
<keyword evidence="1" id="KW-0472">Membrane</keyword>
<feature type="transmembrane region" description="Helical" evidence="1">
    <location>
        <begin position="119"/>
        <end position="139"/>
    </location>
</feature>
<dbReference type="EMBL" id="KI925454">
    <property type="protein sequence ID" value="ETW86847.1"/>
    <property type="molecule type" value="Genomic_DNA"/>
</dbReference>
<dbReference type="InParanoid" id="W4KM17"/>
<gene>
    <name evidence="2" type="ORF">HETIRDRAFT_437594</name>
</gene>
<keyword evidence="1" id="KW-1133">Transmembrane helix</keyword>
<name>W4KM17_HETIT</name>
<dbReference type="AlphaFoldDB" id="W4KM17"/>
<evidence type="ECO:0000256" key="1">
    <source>
        <dbReference type="SAM" id="Phobius"/>
    </source>
</evidence>
<protein>
    <submittedName>
        <fullName evidence="2">Uncharacterized protein</fullName>
    </submittedName>
</protein>
<dbReference type="KEGG" id="hir:HETIRDRAFT_437594"/>
<evidence type="ECO:0000313" key="2">
    <source>
        <dbReference type="EMBL" id="ETW86847.1"/>
    </source>
</evidence>